<dbReference type="InterPro" id="IPR007309">
    <property type="entry name" value="TFIIIC_Bblock-bd"/>
</dbReference>
<dbReference type="GO" id="GO:0006384">
    <property type="term" value="P:transcription initiation at RNA polymerase III promoter"/>
    <property type="evidence" value="ECO:0007669"/>
    <property type="project" value="InterPro"/>
</dbReference>
<feature type="domain" description="B-block binding subunit of TFIIIC" evidence="7">
    <location>
        <begin position="179"/>
        <end position="253"/>
    </location>
</feature>
<dbReference type="PANTHER" id="PTHR15180:SF1">
    <property type="entry name" value="GENERAL TRANSCRIPTION FACTOR 3C POLYPEPTIDE 1"/>
    <property type="match status" value="1"/>
</dbReference>
<sequence>MHKSLKDNIFYSPSINLIDVVIDEVALEGLDGITPEALWQRLAIRLQITDTIPQALKEQMWTICLSVKEFDFYQLNEPRPPLIIYDRYEFVDPHLGTIIEPDNLPDDIYEFCPMRDVQNGVIGSCKNYQTRKKIESMDNMSLELAEKTYGLTLVIVASQRARNHALFGDCACPTLELNEMQYCLLERVGRSRYHGEVTQGKHSLNMLNLDPKTLFYHRKLLLKHKLITKQMHYQKSLGHGSSGSLLHLPRFYVERKPKMIYLAEKIIELLKSRDTHVADYVEVRKILGLESSMKHLFRTPFFQRVVKTDLIVPYRVLYPNAKLSEWQRKNCPMREKKIRAIQLIDPSIDINNLGAKDDGMDDEEPYELDTSNQKVHVPFLHQANSIVEQANYDGVSHTELAIKMGFTKLQSRAVLKNLSKVELVATYMSDIGRQRTTKYVSKKFEKNSNISMQFKTEMDKMKELTKKSDMETEYKIPSTTEEFFYPSVVSNESNINSEELIVDEPMEIEEKPIQINRKYLFSIVNKIKKKYKLNKYGYNYSVTYENINEKKHLSARLDKSSQKMINNPRRKMKLMKSTSDKNSNDNECDVVLTEEKILDKSVSDVRYPIKDFGLSDAKNAGVLTYRILKRANMIIEAIKEHKVIDDITKLMKMINEEEEREGYSVKIDKKSLIRLLQKLANENLVKNIKLTLSANGTKKILTFICDPSINVNHSVIQSAVEQAKIKFCLLTPNNNKSPHETNNVSNDEKISASKRAIETWTQEHREVIPNNLVINTRAGKDYGYSPKFIRMRVMHRLIYYLIYEHPGQSNLTRQQQIEQLRGQGHEIDDVMEKEMSEIFDTKINWKMFIPPIPIHSGWPEGWALFCDVLLRIPLSMYLKVYNVPFVIPDLNYYIKHPIRQHYLVKDLPTPLRNALLMKRRYIYSIHDIITRLCFIGLIQFGPQKLKEKDQVFIYLNRKSELMDTTSSTAGYHKIQEKTYPVTKYFFDKMQTVEKYWYDMWYICINTRLGGRLAVQGTDIILEELTRKVEMIQTLKPRDVKEAAKFDLGIMPGDKQGAAGIDSAFFSHLKRNWNWGNFNCSVNELTDDNRVRYHNVQRKTHLSKVQKKPIKYTEFKGLKKTSGPTSININDIKETNKSEPKTATVNAADNALRMKLIGNKNVKKQNAIVRRVLPRKRKNRRAKYDDIDYSALQRMEKLRVDWSPREDNILLVCKVVMMYLARNPRSQVVTFAAVRDVLRSYSLSSYNKTSRACQRRLLYMLKQPQTIHSVALGVEEIKQNYFVNNRYGDIVEKIRKTNGPNEFDDKIATVFKNLVAYVAKKYYDISQTESKETKYKPNTIQEFNLIHEITHPQKPYSNQGFTNDVKSTNDIHTATINSVIYSSMCCGKDRKSWAYQLFRIYQQYPEILLRNAMGKIRSDQMVSIKRNYVSAMKKYGNCMPMSSSQYQLSTAYLYKFQTKLPVEIYNEIQDYLLKIIDSYDDENLSVNKRGVQVIPPTGGMIVAIQECLTQNKLNFDVEIPDHVITLVDPKHEECDEMYIRIAARYQDILASLEQIHMEYKQPCEPIENHLNKITNNDIEMTNKNIVQKSKVHCEVSAVSSKQPVKKSALKREHWGWGSTKFNQHSNDLIVENTETYDINVNDNYDDCEYIQFQDGTVITITKEDVEHSHLTMIDDSIHQAFYNTHTHLGNDFLDCDSIKILNEIVSETFPMEVDTEIQTIANSKSIQDEMMNNICEKEIIKIDKRKDLNFINDIIANMDCEIESSASCCKKNVNSDDVYKSCTRIALLRMREEFNEELPNSHHAHEYFVVSTFGVYYSLSEIEREQCKNSNFIIDEQLENQILLLEDENYNRVVDDLKKFAVFPKDVPDYLRIKLDLEQHENIMSANVDLIFNYVREKRELGATLRELKFKFYKKIGKQLYNILHHLTDYRLFLRSGVTEMHYIHYNFIDPWIIQSIRIMRLQREGLPPIPSGSVYVLNSQHDDKISNNDTDKTDNDNDKISSPKLNENNNSTNIPNSQKNIHKNRRTCLLQTKDIYTAAKKLDLNTAEDIHVVIRPWIQIDGVINRTMLGKMLGAVLAHCVIYPGILLTQVQSRFVPALQPYHTRELVEILVKLKCLQFKILPRVTTNLFSNSSSMQINCPAQYDGSSAYDDELIIETAVGAMMKFSTFLHRYNPNTLSLSTDSVDFV</sequence>
<keyword evidence="4" id="KW-0804">Transcription</keyword>
<dbReference type="GO" id="GO:0000127">
    <property type="term" value="C:transcription factor TFIIIC complex"/>
    <property type="evidence" value="ECO:0007669"/>
    <property type="project" value="InterPro"/>
</dbReference>
<name>A0AA39L0K4_MICHY</name>
<keyword evidence="3" id="KW-0238">DNA-binding</keyword>
<feature type="region of interest" description="Disordered" evidence="6">
    <location>
        <begin position="1984"/>
        <end position="2018"/>
    </location>
</feature>
<evidence type="ECO:0000256" key="5">
    <source>
        <dbReference type="ARBA" id="ARBA00023242"/>
    </source>
</evidence>
<evidence type="ECO:0000256" key="6">
    <source>
        <dbReference type="SAM" id="MobiDB-lite"/>
    </source>
</evidence>
<reference evidence="9" key="2">
    <citation type="submission" date="2023-03" db="EMBL/GenBank/DDBJ databases">
        <authorList>
            <person name="Inwood S.N."/>
            <person name="Skelly J.G."/>
            <person name="Guhlin J."/>
            <person name="Harrop T.W.R."/>
            <person name="Goldson S.G."/>
            <person name="Dearden P.K."/>
        </authorList>
    </citation>
    <scope>NUCLEOTIDE SEQUENCE</scope>
    <source>
        <strain evidence="9">Lincoln</strain>
        <tissue evidence="9">Whole body</tissue>
    </source>
</reference>
<dbReference type="GO" id="GO:0005634">
    <property type="term" value="C:nucleus"/>
    <property type="evidence" value="ECO:0007669"/>
    <property type="project" value="UniProtKB-SubCell"/>
</dbReference>
<comment type="caution">
    <text evidence="9">The sequence shown here is derived from an EMBL/GenBank/DDBJ whole genome shotgun (WGS) entry which is preliminary data.</text>
</comment>
<evidence type="ECO:0000256" key="1">
    <source>
        <dbReference type="ARBA" id="ARBA00004123"/>
    </source>
</evidence>
<evidence type="ECO:0000313" key="9">
    <source>
        <dbReference type="EMBL" id="KAK0180773.1"/>
    </source>
</evidence>
<evidence type="ECO:0000313" key="10">
    <source>
        <dbReference type="Proteomes" id="UP001168972"/>
    </source>
</evidence>
<dbReference type="CDD" id="cd16169">
    <property type="entry name" value="Tau138_eWH"/>
    <property type="match status" value="1"/>
</dbReference>
<accession>A0AA39L0K4</accession>
<keyword evidence="5" id="KW-0539">Nucleus</keyword>
<dbReference type="Pfam" id="PF04182">
    <property type="entry name" value="B-block_TFIIIC"/>
    <property type="match status" value="1"/>
</dbReference>
<dbReference type="InterPro" id="IPR035625">
    <property type="entry name" value="Tfc3-like_eWH"/>
</dbReference>
<reference evidence="9" key="1">
    <citation type="journal article" date="2023" name="bioRxiv">
        <title>Scaffold-level genome assemblies of two parasitoid biocontrol wasps reveal the parthenogenesis mechanism and an associated novel virus.</title>
        <authorList>
            <person name="Inwood S."/>
            <person name="Skelly J."/>
            <person name="Guhlin J."/>
            <person name="Harrop T."/>
            <person name="Goldson S."/>
            <person name="Dearden P."/>
        </authorList>
    </citation>
    <scope>NUCLEOTIDE SEQUENCE</scope>
    <source>
        <strain evidence="9">Lincoln</strain>
        <tissue evidence="9">Whole body</tissue>
    </source>
</reference>
<feature type="compositionally biased region" description="Basic and acidic residues" evidence="6">
    <location>
        <begin position="1984"/>
        <end position="2001"/>
    </location>
</feature>
<gene>
    <name evidence="9" type="ORF">PV327_003123</name>
</gene>
<dbReference type="InterPro" id="IPR056467">
    <property type="entry name" value="eWH_GTF3C1"/>
</dbReference>
<feature type="compositionally biased region" description="Low complexity" evidence="6">
    <location>
        <begin position="2002"/>
        <end position="2018"/>
    </location>
</feature>
<evidence type="ECO:0000256" key="4">
    <source>
        <dbReference type="ARBA" id="ARBA00023163"/>
    </source>
</evidence>
<dbReference type="InterPro" id="IPR044210">
    <property type="entry name" value="Tfc3-like"/>
</dbReference>
<organism evidence="9 10">
    <name type="scientific">Microctonus hyperodae</name>
    <name type="common">Parasitoid wasp</name>
    <dbReference type="NCBI Taxonomy" id="165561"/>
    <lineage>
        <taxon>Eukaryota</taxon>
        <taxon>Metazoa</taxon>
        <taxon>Ecdysozoa</taxon>
        <taxon>Arthropoda</taxon>
        <taxon>Hexapoda</taxon>
        <taxon>Insecta</taxon>
        <taxon>Pterygota</taxon>
        <taxon>Neoptera</taxon>
        <taxon>Endopterygota</taxon>
        <taxon>Hymenoptera</taxon>
        <taxon>Apocrita</taxon>
        <taxon>Ichneumonoidea</taxon>
        <taxon>Braconidae</taxon>
        <taxon>Euphorinae</taxon>
        <taxon>Microctonus</taxon>
    </lineage>
</organism>
<evidence type="ECO:0008006" key="11">
    <source>
        <dbReference type="Google" id="ProtNLM"/>
    </source>
</evidence>
<proteinExistence type="predicted"/>
<dbReference type="GO" id="GO:0003677">
    <property type="term" value="F:DNA binding"/>
    <property type="evidence" value="ECO:0007669"/>
    <property type="project" value="UniProtKB-KW"/>
</dbReference>
<dbReference type="EMBL" id="JAQQBR010000002">
    <property type="protein sequence ID" value="KAK0180773.1"/>
    <property type="molecule type" value="Genomic_DNA"/>
</dbReference>
<dbReference type="Proteomes" id="UP001168972">
    <property type="component" value="Unassembled WGS sequence"/>
</dbReference>
<protein>
    <recommendedName>
        <fullName evidence="11">General transcription factor 3C polypeptide 1</fullName>
    </recommendedName>
</protein>
<feature type="domain" description="GTF3C1 extended winged-helix" evidence="8">
    <location>
        <begin position="623"/>
        <end position="725"/>
    </location>
</feature>
<evidence type="ECO:0000259" key="7">
    <source>
        <dbReference type="Pfam" id="PF04182"/>
    </source>
</evidence>
<dbReference type="GO" id="GO:0042791">
    <property type="term" value="P:5S class rRNA transcription by RNA polymerase III"/>
    <property type="evidence" value="ECO:0007669"/>
    <property type="project" value="TreeGrafter"/>
</dbReference>
<evidence type="ECO:0000259" key="8">
    <source>
        <dbReference type="Pfam" id="PF24101"/>
    </source>
</evidence>
<keyword evidence="10" id="KW-1185">Reference proteome</keyword>
<evidence type="ECO:0000256" key="2">
    <source>
        <dbReference type="ARBA" id="ARBA00022553"/>
    </source>
</evidence>
<dbReference type="PANTHER" id="PTHR15180">
    <property type="entry name" value="GENERAL TRANSCRIPTION FACTOR 3C POLYPEPTIDE 1"/>
    <property type="match status" value="1"/>
</dbReference>
<keyword evidence="2" id="KW-0597">Phosphoprotein</keyword>
<dbReference type="Pfam" id="PF24101">
    <property type="entry name" value="WHD_GTF3C1"/>
    <property type="match status" value="1"/>
</dbReference>
<evidence type="ECO:0000256" key="3">
    <source>
        <dbReference type="ARBA" id="ARBA00023125"/>
    </source>
</evidence>
<comment type="subcellular location">
    <subcellularLocation>
        <location evidence="1">Nucleus</location>
    </subcellularLocation>
</comment>